<feature type="transmembrane region" description="Helical" evidence="1">
    <location>
        <begin position="12"/>
        <end position="27"/>
    </location>
</feature>
<dbReference type="EMBL" id="PP542043">
    <property type="protein sequence ID" value="XDO02257.1"/>
    <property type="molecule type" value="Genomic_DNA"/>
</dbReference>
<feature type="transmembrane region" description="Helical" evidence="1">
    <location>
        <begin position="88"/>
        <end position="105"/>
    </location>
</feature>
<evidence type="ECO:0000256" key="1">
    <source>
        <dbReference type="SAM" id="Phobius"/>
    </source>
</evidence>
<sequence length="135" mass="16199">MTKLLAPWSETKWLVLSSCLFIAPSVLSFCKKLYLLSMMGFLTTIISINYWRKCSKGLRRNIDLFFSKLMFIVKTYHFMLYATKWSHYKYYISICLLVSIIYYIANQKIKYWYLFHVLFHTLVVYCGIKILLIIN</sequence>
<proteinExistence type="predicted"/>
<keyword evidence="1" id="KW-0472">Membrane</keyword>
<feature type="transmembrane region" description="Helical" evidence="1">
    <location>
        <begin position="64"/>
        <end position="82"/>
    </location>
</feature>
<feature type="transmembrane region" description="Helical" evidence="1">
    <location>
        <begin position="33"/>
        <end position="52"/>
    </location>
</feature>
<organism evidence="2">
    <name type="scientific">Florenciella sp. virus SA2</name>
    <dbReference type="NCBI Taxonomy" id="3240092"/>
    <lineage>
        <taxon>Viruses</taxon>
    </lineage>
</organism>
<evidence type="ECO:0000313" key="2">
    <source>
        <dbReference type="EMBL" id="XDO02257.1"/>
    </source>
</evidence>
<gene>
    <name evidence="2" type="ORF">FloV-SA2_00439</name>
</gene>
<protein>
    <submittedName>
        <fullName evidence="2">Uncharacterized protein</fullName>
    </submittedName>
</protein>
<feature type="transmembrane region" description="Helical" evidence="1">
    <location>
        <begin position="112"/>
        <end position="134"/>
    </location>
</feature>
<keyword evidence="1" id="KW-0812">Transmembrane</keyword>
<keyword evidence="1" id="KW-1133">Transmembrane helix</keyword>
<reference evidence="2" key="1">
    <citation type="submission" date="2024-03" db="EMBL/GenBank/DDBJ databases">
        <title>Eukaryotic viruses encode the ribosomal protein eL40.</title>
        <authorList>
            <person name="Thomy J."/>
            <person name="Schvarcz C.R."/>
            <person name="McBeain K.A."/>
            <person name="Edwards K.F."/>
            <person name="Steward G.F."/>
        </authorList>
    </citation>
    <scope>NUCLEOTIDE SEQUENCE</scope>
    <source>
        <strain evidence="2">FloV-SA2</strain>
    </source>
</reference>
<name>A0AB39J8Z3_9VIRU</name>
<accession>A0AB39J8Z3</accession>